<dbReference type="GeneID" id="107775491"/>
<evidence type="ECO:0000313" key="2">
    <source>
        <dbReference type="RefSeq" id="XP_016450711.2"/>
    </source>
</evidence>
<name>A0A1S3YEP8_TOBAC</name>
<keyword evidence="1" id="KW-1185">Reference proteome</keyword>
<dbReference type="InterPro" id="IPR044824">
    <property type="entry name" value="MAIN-like"/>
</dbReference>
<sequence length="491" mass="56390">MDPLIRSKVLMVVKIPRKLIKWWKMFSSLEQHELMQKLGTLTSLLDIAPRPDLVEAMLTYWDPQNLIFRFGECEMTPTLVEMSGLTRLSYIGKDMILLRDHSRTRFLSDLGLKDNKHLKCLEQSWISLDYLFARFGPQDSFDVFWDEFTTKAKWQRRRLEAFSLALLGLLGFPLDERHISTRLQSVVMVLFHEKQRKTVTVVPIILAELYRALSEARGGVRYFEGSNLLLQLWMMEHLHTASLLCPIDRALRDRVVCIEHRMKSPKFTYLVGVTAWIEFLGLRTNGNVLWAYLWLPLDDILVGCLMQPFLMLIGLKCVRPYTPVRVMQQLGRRQEEPPTLNLRRHIINFSKKAADEIKYVQYWNNAKRMKKTILVEDVGSPECTQEYLISLQSIPPGVSTPLPAQLRGRAVQTDDFEEASDQDPWDKLELIKSQLAGLTANVEQHGQYLFRVGLQDAGAHARAFIASIGVSLQGMLQSLSMTDSPGPSRSG</sequence>
<dbReference type="InterPro" id="IPR019557">
    <property type="entry name" value="AminoTfrase-like_pln_mobile"/>
</dbReference>
<dbReference type="OrthoDB" id="994452at2759"/>
<protein>
    <submittedName>
        <fullName evidence="2">Uncharacterized protein LOC107775491</fullName>
    </submittedName>
</protein>
<accession>A0A1S3YEP8</accession>
<dbReference type="PANTHER" id="PTHR46033">
    <property type="entry name" value="PROTEIN MAIN-LIKE 2"/>
    <property type="match status" value="1"/>
</dbReference>
<dbReference type="OMA" id="VCIELRM"/>
<dbReference type="RefSeq" id="XP_016450711.2">
    <property type="nucleotide sequence ID" value="XM_016595225.2"/>
</dbReference>
<dbReference type="Proteomes" id="UP000790787">
    <property type="component" value="Chromosome 21"/>
</dbReference>
<dbReference type="GO" id="GO:0010073">
    <property type="term" value="P:meristem maintenance"/>
    <property type="evidence" value="ECO:0007669"/>
    <property type="project" value="InterPro"/>
</dbReference>
<dbReference type="PANTHER" id="PTHR46033:SF16">
    <property type="entry name" value="AMINOTRANSFERASE-LIKE PLANT MOBILE DOMAIN-CONTAINING PROTEIN"/>
    <property type="match status" value="1"/>
</dbReference>
<reference evidence="2" key="2">
    <citation type="submission" date="2025-08" db="UniProtKB">
        <authorList>
            <consortium name="RefSeq"/>
        </authorList>
    </citation>
    <scope>IDENTIFICATION</scope>
    <source>
        <tissue evidence="2">Leaf</tissue>
    </source>
</reference>
<dbReference type="Pfam" id="PF10536">
    <property type="entry name" value="PMD"/>
    <property type="match status" value="1"/>
</dbReference>
<dbReference type="AlphaFoldDB" id="A0A1S3YEP8"/>
<dbReference type="KEGG" id="nta:107775491"/>
<organism evidence="1 2">
    <name type="scientific">Nicotiana tabacum</name>
    <name type="common">Common tobacco</name>
    <dbReference type="NCBI Taxonomy" id="4097"/>
    <lineage>
        <taxon>Eukaryota</taxon>
        <taxon>Viridiplantae</taxon>
        <taxon>Streptophyta</taxon>
        <taxon>Embryophyta</taxon>
        <taxon>Tracheophyta</taxon>
        <taxon>Spermatophyta</taxon>
        <taxon>Magnoliopsida</taxon>
        <taxon>eudicotyledons</taxon>
        <taxon>Gunneridae</taxon>
        <taxon>Pentapetalae</taxon>
        <taxon>asterids</taxon>
        <taxon>lamiids</taxon>
        <taxon>Solanales</taxon>
        <taxon>Solanaceae</taxon>
        <taxon>Nicotianoideae</taxon>
        <taxon>Nicotianeae</taxon>
        <taxon>Nicotiana</taxon>
    </lineage>
</organism>
<reference evidence="1" key="1">
    <citation type="journal article" date="2014" name="Nat. Commun.">
        <title>The tobacco genome sequence and its comparison with those of tomato and potato.</title>
        <authorList>
            <person name="Sierro N."/>
            <person name="Battey J.N."/>
            <person name="Ouadi S."/>
            <person name="Bakaher N."/>
            <person name="Bovet L."/>
            <person name="Willig A."/>
            <person name="Goepfert S."/>
            <person name="Peitsch M.C."/>
            <person name="Ivanov N.V."/>
        </authorList>
    </citation>
    <scope>NUCLEOTIDE SEQUENCE [LARGE SCALE GENOMIC DNA]</scope>
</reference>
<dbReference type="RefSeq" id="XP_016450711.1">
    <property type="nucleotide sequence ID" value="XM_016595225.1"/>
</dbReference>
<gene>
    <name evidence="2" type="primary">LOC107775491</name>
</gene>
<proteinExistence type="predicted"/>
<evidence type="ECO:0000313" key="1">
    <source>
        <dbReference type="Proteomes" id="UP000790787"/>
    </source>
</evidence>
<dbReference type="PaxDb" id="4097-A0A1S3YEP8"/>